<dbReference type="InterPro" id="IPR031825">
    <property type="entry name" value="RXLR"/>
</dbReference>
<feature type="signal peptide" evidence="5">
    <location>
        <begin position="1"/>
        <end position="20"/>
    </location>
</feature>
<comment type="caution">
    <text evidence="6">The sequence shown here is derived from an EMBL/GenBank/DDBJ whole genome shotgun (WGS) entry which is preliminary data.</text>
</comment>
<comment type="domain">
    <text evidence="5">The RxLR-dEER motif acts to carry the protein into the host cell cytoplasm through binding to cell surface phosphatidylinositol-3-phosphate.</text>
</comment>
<evidence type="ECO:0000256" key="3">
    <source>
        <dbReference type="ARBA" id="ARBA00022525"/>
    </source>
</evidence>
<protein>
    <recommendedName>
        <fullName evidence="5">RxLR effector protein</fullName>
    </recommendedName>
</protein>
<sequence>MHLDRVLVVTVVVLLTITSALVVPQEDSVSHALFTGRDGVNQGRSLRLTQADENDSSTIQDRTDAEERANLISTFFSKIGDHVPLSWKTRLWLERSKPVDYVKEKLGMKGLTGARLMEHENYPRLVWYADTLEGYRIWKLVRRDYTTTYWWDRKGLDQMVSAKKDMTNDEIFAQLNKIKATPAFKSYKRYAIAFDDHIINMFGSSYYRPTRFIDENATPVEKMARTQIWVEKERPPEYVKEFLGLLRADATELKKNQFYVYFIAEYTKIQEAKALAKSILKAQAKAKAKAKAQAKAKAKPKTN</sequence>
<keyword evidence="4 5" id="KW-0732">Signal</keyword>
<comment type="similarity">
    <text evidence="2 5">Belongs to the RxLR effector family.</text>
</comment>
<evidence type="ECO:0000313" key="7">
    <source>
        <dbReference type="Proteomes" id="UP000028582"/>
    </source>
</evidence>
<gene>
    <name evidence="6" type="ORF">F444_10384</name>
</gene>
<comment type="subcellular location">
    <subcellularLocation>
        <location evidence="1 5">Secreted</location>
    </subcellularLocation>
</comment>
<feature type="chain" id="PRO_5044965715" description="RxLR effector protein" evidence="5">
    <location>
        <begin position="21"/>
        <end position="303"/>
    </location>
</feature>
<proteinExistence type="inferred from homology"/>
<reference evidence="6 7" key="1">
    <citation type="submission" date="2013-11" db="EMBL/GenBank/DDBJ databases">
        <title>The Genome Sequence of Phytophthora parasitica P1976.</title>
        <authorList>
            <consortium name="The Broad Institute Genomics Platform"/>
            <person name="Russ C."/>
            <person name="Tyler B."/>
            <person name="Panabieres F."/>
            <person name="Shan W."/>
            <person name="Tripathy S."/>
            <person name="Grunwald N."/>
            <person name="Machado M."/>
            <person name="Johnson C.S."/>
            <person name="Walker B."/>
            <person name="Young S."/>
            <person name="Zeng Q."/>
            <person name="Gargeya S."/>
            <person name="Fitzgerald M."/>
            <person name="Haas B."/>
            <person name="Abouelleil A."/>
            <person name="Allen A.W."/>
            <person name="Alvarado L."/>
            <person name="Arachchi H.M."/>
            <person name="Berlin A.M."/>
            <person name="Chapman S.B."/>
            <person name="Gainer-Dewar J."/>
            <person name="Goldberg J."/>
            <person name="Griggs A."/>
            <person name="Gujja S."/>
            <person name="Hansen M."/>
            <person name="Howarth C."/>
            <person name="Imamovic A."/>
            <person name="Ireland A."/>
            <person name="Larimer J."/>
            <person name="McCowan C."/>
            <person name="Murphy C."/>
            <person name="Pearson M."/>
            <person name="Poon T.W."/>
            <person name="Priest M."/>
            <person name="Roberts A."/>
            <person name="Saif S."/>
            <person name="Shea T."/>
            <person name="Sisk P."/>
            <person name="Sykes S."/>
            <person name="Wortman J."/>
            <person name="Nusbaum C."/>
            <person name="Birren B."/>
        </authorList>
    </citation>
    <scope>NUCLEOTIDE SEQUENCE [LARGE SCALE GENOMIC DNA]</scope>
    <source>
        <strain evidence="6 7">P1976</strain>
    </source>
</reference>
<dbReference type="EMBL" id="ANJA01001850">
    <property type="protein sequence ID" value="ETO73688.1"/>
    <property type="molecule type" value="Genomic_DNA"/>
</dbReference>
<comment type="function">
    <text evidence="5">Effector that suppresses plant defense responses during pathogen infection.</text>
</comment>
<dbReference type="Proteomes" id="UP000028582">
    <property type="component" value="Unassembled WGS sequence"/>
</dbReference>
<evidence type="ECO:0000313" key="6">
    <source>
        <dbReference type="EMBL" id="ETO73688.1"/>
    </source>
</evidence>
<organism evidence="6 7">
    <name type="scientific">Phytophthora nicotianae P1976</name>
    <dbReference type="NCBI Taxonomy" id="1317066"/>
    <lineage>
        <taxon>Eukaryota</taxon>
        <taxon>Sar</taxon>
        <taxon>Stramenopiles</taxon>
        <taxon>Oomycota</taxon>
        <taxon>Peronosporomycetes</taxon>
        <taxon>Peronosporales</taxon>
        <taxon>Peronosporaceae</taxon>
        <taxon>Phytophthora</taxon>
    </lineage>
</organism>
<dbReference type="OrthoDB" id="89661at2759"/>
<evidence type="ECO:0000256" key="1">
    <source>
        <dbReference type="ARBA" id="ARBA00004613"/>
    </source>
</evidence>
<keyword evidence="3 5" id="KW-0964">Secreted</keyword>
<name>A0A081A477_PHYNI</name>
<dbReference type="AlphaFoldDB" id="A0A081A477"/>
<evidence type="ECO:0000256" key="5">
    <source>
        <dbReference type="RuleBase" id="RU367124"/>
    </source>
</evidence>
<evidence type="ECO:0000256" key="4">
    <source>
        <dbReference type="ARBA" id="ARBA00022729"/>
    </source>
</evidence>
<evidence type="ECO:0000256" key="2">
    <source>
        <dbReference type="ARBA" id="ARBA00010400"/>
    </source>
</evidence>
<dbReference type="Pfam" id="PF16810">
    <property type="entry name" value="RXLR"/>
    <property type="match status" value="1"/>
</dbReference>
<accession>A0A081A477</accession>